<keyword evidence="10" id="KW-1185">Reference proteome</keyword>
<keyword evidence="6" id="KW-0648">Protein biosynthesis</keyword>
<reference evidence="9" key="1">
    <citation type="submission" date="2023-04" db="EMBL/GenBank/DDBJ databases">
        <authorList>
            <person name="Vijverberg K."/>
            <person name="Xiong W."/>
            <person name="Schranz E."/>
        </authorList>
    </citation>
    <scope>NUCLEOTIDE SEQUENCE</scope>
</reference>
<evidence type="ECO:0000313" key="9">
    <source>
        <dbReference type="EMBL" id="CAI9294968.1"/>
    </source>
</evidence>
<dbReference type="PANTHER" id="PTHR30075:SF2">
    <property type="entry name" value="GLYCINE--TRNA LIGASE, CHLOROPLASTIC_MITOCHONDRIAL 2"/>
    <property type="match status" value="1"/>
</dbReference>
<evidence type="ECO:0000256" key="8">
    <source>
        <dbReference type="ARBA" id="ARBA00047937"/>
    </source>
</evidence>
<evidence type="ECO:0000256" key="2">
    <source>
        <dbReference type="ARBA" id="ARBA00012829"/>
    </source>
</evidence>
<dbReference type="Proteomes" id="UP001177003">
    <property type="component" value="Chromosome 7"/>
</dbReference>
<evidence type="ECO:0000256" key="1">
    <source>
        <dbReference type="ARBA" id="ARBA00008226"/>
    </source>
</evidence>
<evidence type="ECO:0000256" key="6">
    <source>
        <dbReference type="ARBA" id="ARBA00022917"/>
    </source>
</evidence>
<name>A0AA35ZLP8_LACSI</name>
<comment type="similarity">
    <text evidence="1">Belongs to the class-II aminoacyl-tRNA synthetase family.</text>
</comment>
<organism evidence="9 10">
    <name type="scientific">Lactuca saligna</name>
    <name type="common">Willowleaf lettuce</name>
    <dbReference type="NCBI Taxonomy" id="75948"/>
    <lineage>
        <taxon>Eukaryota</taxon>
        <taxon>Viridiplantae</taxon>
        <taxon>Streptophyta</taxon>
        <taxon>Embryophyta</taxon>
        <taxon>Tracheophyta</taxon>
        <taxon>Spermatophyta</taxon>
        <taxon>Magnoliopsida</taxon>
        <taxon>eudicotyledons</taxon>
        <taxon>Gunneridae</taxon>
        <taxon>Pentapetalae</taxon>
        <taxon>asterids</taxon>
        <taxon>campanulids</taxon>
        <taxon>Asterales</taxon>
        <taxon>Asteraceae</taxon>
        <taxon>Cichorioideae</taxon>
        <taxon>Cichorieae</taxon>
        <taxon>Lactucinae</taxon>
        <taxon>Lactuca</taxon>
    </lineage>
</organism>
<comment type="catalytic activity">
    <reaction evidence="8">
        <text>tRNA(Gly) + glycine + ATP = glycyl-tRNA(Gly) + AMP + diphosphate</text>
        <dbReference type="Rhea" id="RHEA:16013"/>
        <dbReference type="Rhea" id="RHEA-COMP:9664"/>
        <dbReference type="Rhea" id="RHEA-COMP:9683"/>
        <dbReference type="ChEBI" id="CHEBI:30616"/>
        <dbReference type="ChEBI" id="CHEBI:33019"/>
        <dbReference type="ChEBI" id="CHEBI:57305"/>
        <dbReference type="ChEBI" id="CHEBI:78442"/>
        <dbReference type="ChEBI" id="CHEBI:78522"/>
        <dbReference type="ChEBI" id="CHEBI:456215"/>
        <dbReference type="EC" id="6.1.1.14"/>
    </reaction>
</comment>
<dbReference type="GO" id="GO:0006426">
    <property type="term" value="P:glycyl-tRNA aminoacylation"/>
    <property type="evidence" value="ECO:0007669"/>
    <property type="project" value="InterPro"/>
</dbReference>
<gene>
    <name evidence="9" type="ORF">LSALG_LOCUS33927</name>
</gene>
<dbReference type="GO" id="GO:0005739">
    <property type="term" value="C:mitochondrion"/>
    <property type="evidence" value="ECO:0007669"/>
    <property type="project" value="TreeGrafter"/>
</dbReference>
<dbReference type="GO" id="GO:0004820">
    <property type="term" value="F:glycine-tRNA ligase activity"/>
    <property type="evidence" value="ECO:0007669"/>
    <property type="project" value="UniProtKB-EC"/>
</dbReference>
<keyword evidence="3" id="KW-0436">Ligase</keyword>
<proteinExistence type="inferred from homology"/>
<evidence type="ECO:0000256" key="5">
    <source>
        <dbReference type="ARBA" id="ARBA00022840"/>
    </source>
</evidence>
<keyword evidence="5" id="KW-0067">ATP-binding</keyword>
<sequence length="295" mass="33297">MEAINPTFTLKSILLYKVTFSSISLSLSEENISYFQKALNQHRRLSLPPSFTSSYFPDGACVRGKTEQKMGKKRKHEVKDREEILRPRGGCIGAVVLFLSSRWYGFTLIWFREVISGKILQLESVTQSEAMRRRYRYLSHFSLTTTFQLPIPPLMKTLVGPTPSLRKLMFTSLASRLDSLVGLFGAGCQPSSTNDPFGLPRISYGLVQVLVEKDRNLDLQHALEVDASVKSLKIDVVTICEIVGKVLPELNGKLTGMDFRVHGLMGLTNQRFLRYVPQLPLIQARCSQLVGHQIF</sequence>
<dbReference type="InterPro" id="IPR006194">
    <property type="entry name" value="Gly-tRNA-synth_heterodimer"/>
</dbReference>
<dbReference type="PROSITE" id="PS50861">
    <property type="entry name" value="AA_TRNA_LIGASE_II_GLYAB"/>
    <property type="match status" value="1"/>
</dbReference>
<dbReference type="EC" id="6.1.1.14" evidence="2"/>
<keyword evidence="7" id="KW-0030">Aminoacyl-tRNA synthetase</keyword>
<evidence type="ECO:0000313" key="10">
    <source>
        <dbReference type="Proteomes" id="UP001177003"/>
    </source>
</evidence>
<keyword evidence="4" id="KW-0547">Nucleotide-binding</keyword>
<dbReference type="PANTHER" id="PTHR30075">
    <property type="entry name" value="GLYCYL-TRNA SYNTHETASE"/>
    <property type="match status" value="1"/>
</dbReference>
<dbReference type="EMBL" id="OX465083">
    <property type="protein sequence ID" value="CAI9294968.1"/>
    <property type="molecule type" value="Genomic_DNA"/>
</dbReference>
<evidence type="ECO:0000256" key="7">
    <source>
        <dbReference type="ARBA" id="ARBA00023146"/>
    </source>
</evidence>
<dbReference type="InterPro" id="IPR015944">
    <property type="entry name" value="Gly-tRNA-synth_bsu"/>
</dbReference>
<dbReference type="AlphaFoldDB" id="A0AA35ZLP8"/>
<evidence type="ECO:0000256" key="3">
    <source>
        <dbReference type="ARBA" id="ARBA00022598"/>
    </source>
</evidence>
<dbReference type="GO" id="GO:0009570">
    <property type="term" value="C:chloroplast stroma"/>
    <property type="evidence" value="ECO:0007669"/>
    <property type="project" value="TreeGrafter"/>
</dbReference>
<dbReference type="GO" id="GO:0005524">
    <property type="term" value="F:ATP binding"/>
    <property type="evidence" value="ECO:0007669"/>
    <property type="project" value="UniProtKB-KW"/>
</dbReference>
<dbReference type="Pfam" id="PF02092">
    <property type="entry name" value="tRNA_synt_2f"/>
    <property type="match status" value="1"/>
</dbReference>
<protein>
    <recommendedName>
        <fullName evidence="2">glycine--tRNA ligase</fullName>
        <ecNumber evidence="2">6.1.1.14</ecNumber>
    </recommendedName>
</protein>
<accession>A0AA35ZLP8</accession>
<evidence type="ECO:0000256" key="4">
    <source>
        <dbReference type="ARBA" id="ARBA00022741"/>
    </source>
</evidence>